<evidence type="ECO:0000313" key="2">
    <source>
        <dbReference type="RefSeq" id="XP_065666317.1"/>
    </source>
</evidence>
<evidence type="ECO:0000313" key="1">
    <source>
        <dbReference type="Proteomes" id="UP001652625"/>
    </source>
</evidence>
<gene>
    <name evidence="2" type="primary">LOC124813925</name>
</gene>
<dbReference type="GeneID" id="124813925"/>
<keyword evidence="1" id="KW-1185">Reference proteome</keyword>
<sequence length="511" mass="60159">MYSWIASWFTGTKETVVRVTKDVSESDWMWIEVIKEDNNQEIFIQTSEELRNQIMSCSKISKKRQQRLAFENVSRLRFSKSLNVDSAFYLTQAQTLSPTTTDNMFKSKGTVVFCKHILTERYFVPTLINNYIEVVEISASKYRIGNMLKVSKKKIGFEDIQKYAVVLNQAYNQWKRVYNASLLAVEWKKILALEWNVELPKSIEWKSITLAIECKKNTLCIEGTPQLFLKYYSNHKNEKNKYLTIDIMEKTHVIPYWMQRIDVGFFQGSKKLIQKLPSWMQKINVDLFNSMQQYKMQNHCLDETCKMQNHWLDETCKLRKEWSRTINVNEVSQNLNKSKKSLHHLPSWMRSIDIFDYLPFSTSLKSEENLLPEWMLRINIYKEESDLCFSPQNLFQSHKVGISKTTSLNDQVKPKSTTESLQRISRSFSDNIIGVAVMIAACTTLPPLRFVNCIKDTKQQEVAFHKNMEPNKPIKKAQSWKMSIRKNKKWLKRRNAAQNIYLKKGKRCSNN</sequence>
<accession>A0ABM4CWK7</accession>
<organism evidence="1 2">
    <name type="scientific">Hydra vulgaris</name>
    <name type="common">Hydra</name>
    <name type="synonym">Hydra attenuata</name>
    <dbReference type="NCBI Taxonomy" id="6087"/>
    <lineage>
        <taxon>Eukaryota</taxon>
        <taxon>Metazoa</taxon>
        <taxon>Cnidaria</taxon>
        <taxon>Hydrozoa</taxon>
        <taxon>Hydroidolina</taxon>
        <taxon>Anthoathecata</taxon>
        <taxon>Aplanulata</taxon>
        <taxon>Hydridae</taxon>
        <taxon>Hydra</taxon>
    </lineage>
</organism>
<protein>
    <submittedName>
        <fullName evidence="2">Uncharacterized protein LOC124813925</fullName>
    </submittedName>
</protein>
<proteinExistence type="predicted"/>
<dbReference type="Proteomes" id="UP001652625">
    <property type="component" value="Chromosome 11"/>
</dbReference>
<reference evidence="2" key="1">
    <citation type="submission" date="2025-08" db="UniProtKB">
        <authorList>
            <consortium name="RefSeq"/>
        </authorList>
    </citation>
    <scope>IDENTIFICATION</scope>
</reference>
<dbReference type="RefSeq" id="XP_065666317.1">
    <property type="nucleotide sequence ID" value="XM_065810245.1"/>
</dbReference>
<name>A0ABM4CWK7_HYDVU</name>